<dbReference type="Proteomes" id="UP001311915">
    <property type="component" value="Unassembled WGS sequence"/>
</dbReference>
<organism evidence="1 2">
    <name type="scientific">Solanum pinnatisectum</name>
    <name type="common">tansyleaf nightshade</name>
    <dbReference type="NCBI Taxonomy" id="50273"/>
    <lineage>
        <taxon>Eukaryota</taxon>
        <taxon>Viridiplantae</taxon>
        <taxon>Streptophyta</taxon>
        <taxon>Embryophyta</taxon>
        <taxon>Tracheophyta</taxon>
        <taxon>Spermatophyta</taxon>
        <taxon>Magnoliopsida</taxon>
        <taxon>eudicotyledons</taxon>
        <taxon>Gunneridae</taxon>
        <taxon>Pentapetalae</taxon>
        <taxon>asterids</taxon>
        <taxon>lamiids</taxon>
        <taxon>Solanales</taxon>
        <taxon>Solanaceae</taxon>
        <taxon>Solanoideae</taxon>
        <taxon>Solaneae</taxon>
        <taxon>Solanum</taxon>
    </lineage>
</organism>
<keyword evidence="2" id="KW-1185">Reference proteome</keyword>
<proteinExistence type="predicted"/>
<name>A0AAV9KDF3_9SOLN</name>
<gene>
    <name evidence="1" type="ORF">R3W88_005797</name>
</gene>
<protein>
    <recommendedName>
        <fullName evidence="3">HTH LytTR-type domain-containing protein</fullName>
    </recommendedName>
</protein>
<sequence length="139" mass="16323">MGNLIEILRNVQTLLINNIFLEGLSPRYVDFEYKDMEFYLPNLKELQIVRYGLTYVNTHGTLFSLSRIVKGYKKLELEEKLVNFFLLRAKILESLIIVSKDKHLEIKSKDVVTVSKIVTISAYYHHRDKSSVFPKHTIF</sequence>
<dbReference type="AlphaFoldDB" id="A0AAV9KDF3"/>
<accession>A0AAV9KDF3</accession>
<comment type="caution">
    <text evidence="1">The sequence shown here is derived from an EMBL/GenBank/DDBJ whole genome shotgun (WGS) entry which is preliminary data.</text>
</comment>
<evidence type="ECO:0000313" key="2">
    <source>
        <dbReference type="Proteomes" id="UP001311915"/>
    </source>
</evidence>
<evidence type="ECO:0000313" key="1">
    <source>
        <dbReference type="EMBL" id="KAK4711284.1"/>
    </source>
</evidence>
<dbReference type="EMBL" id="JAWPEI010000011">
    <property type="protein sequence ID" value="KAK4711284.1"/>
    <property type="molecule type" value="Genomic_DNA"/>
</dbReference>
<evidence type="ECO:0008006" key="3">
    <source>
        <dbReference type="Google" id="ProtNLM"/>
    </source>
</evidence>
<reference evidence="1 2" key="1">
    <citation type="submission" date="2023-10" db="EMBL/GenBank/DDBJ databases">
        <title>Genome-Wide Identification Analysis in wild type Solanum Pinnatisectum Reveals Some Genes Defensing Phytophthora Infestans.</title>
        <authorList>
            <person name="Sun C."/>
        </authorList>
    </citation>
    <scope>NUCLEOTIDE SEQUENCE [LARGE SCALE GENOMIC DNA]</scope>
    <source>
        <strain evidence="1">LQN</strain>
        <tissue evidence="1">Leaf</tissue>
    </source>
</reference>